<organism evidence="2 3">
    <name type="scientific">Trichostrongylus colubriformis</name>
    <name type="common">Black scour worm</name>
    <dbReference type="NCBI Taxonomy" id="6319"/>
    <lineage>
        <taxon>Eukaryota</taxon>
        <taxon>Metazoa</taxon>
        <taxon>Ecdysozoa</taxon>
        <taxon>Nematoda</taxon>
        <taxon>Chromadorea</taxon>
        <taxon>Rhabditida</taxon>
        <taxon>Rhabditina</taxon>
        <taxon>Rhabditomorpha</taxon>
        <taxon>Strongyloidea</taxon>
        <taxon>Trichostrongylidae</taxon>
        <taxon>Trichostrongylus</taxon>
    </lineage>
</organism>
<protein>
    <submittedName>
        <fullName evidence="2">Uncharacterized protein</fullName>
    </submittedName>
</protein>
<gene>
    <name evidence="2" type="ORF">GCK32_009592</name>
</gene>
<comment type="caution">
    <text evidence="2">The sequence shown here is derived from an EMBL/GenBank/DDBJ whole genome shotgun (WGS) entry which is preliminary data.</text>
</comment>
<evidence type="ECO:0000313" key="3">
    <source>
        <dbReference type="Proteomes" id="UP001331761"/>
    </source>
</evidence>
<accession>A0AAN8FRD2</accession>
<sequence length="101" mass="11279">MVPPLEPIVTGKPFEIVAADILKMGLSSSAMEYKLVVVDHSSNILHKQLKPVLGFEELKLGPFKAHKRKEREKPAIPQSPGNRKPRKRAACRVKDRMRAAA</sequence>
<dbReference type="AlphaFoldDB" id="A0AAN8FRD2"/>
<name>A0AAN8FRD2_TRICO</name>
<keyword evidence="3" id="KW-1185">Reference proteome</keyword>
<reference evidence="2 3" key="1">
    <citation type="submission" date="2019-10" db="EMBL/GenBank/DDBJ databases">
        <title>Assembly and Annotation for the nematode Trichostrongylus colubriformis.</title>
        <authorList>
            <person name="Martin J."/>
        </authorList>
    </citation>
    <scope>NUCLEOTIDE SEQUENCE [LARGE SCALE GENOMIC DNA]</scope>
    <source>
        <strain evidence="2">G859</strain>
        <tissue evidence="2">Whole worm</tissue>
    </source>
</reference>
<feature type="region of interest" description="Disordered" evidence="1">
    <location>
        <begin position="64"/>
        <end position="101"/>
    </location>
</feature>
<feature type="compositionally biased region" description="Basic and acidic residues" evidence="1">
    <location>
        <begin position="92"/>
        <end position="101"/>
    </location>
</feature>
<evidence type="ECO:0000313" key="2">
    <source>
        <dbReference type="EMBL" id="KAK5981924.1"/>
    </source>
</evidence>
<evidence type="ECO:0000256" key="1">
    <source>
        <dbReference type="SAM" id="MobiDB-lite"/>
    </source>
</evidence>
<dbReference type="Proteomes" id="UP001331761">
    <property type="component" value="Unassembled WGS sequence"/>
</dbReference>
<dbReference type="EMBL" id="WIXE01005735">
    <property type="protein sequence ID" value="KAK5981924.1"/>
    <property type="molecule type" value="Genomic_DNA"/>
</dbReference>
<proteinExistence type="predicted"/>